<evidence type="ECO:0000313" key="1">
    <source>
        <dbReference type="EMBL" id="CAD7003666.1"/>
    </source>
</evidence>
<dbReference type="AlphaFoldDB" id="A0A811V1C1"/>
<sequence>MTNDQKWKQKYMERNVKEKQAKNLENRGVDTSNSWLCKLSGHTQTDMNMERNTAYPDIPLRKYNMLATFFTSFC</sequence>
<dbReference type="EMBL" id="CAJHJT010000034">
    <property type="protein sequence ID" value="CAD7003666.1"/>
    <property type="molecule type" value="Genomic_DNA"/>
</dbReference>
<evidence type="ECO:0000313" key="2">
    <source>
        <dbReference type="Proteomes" id="UP000606786"/>
    </source>
</evidence>
<gene>
    <name evidence="1" type="ORF">CCAP1982_LOCUS12104</name>
</gene>
<name>A0A811V1C1_CERCA</name>
<dbReference type="Proteomes" id="UP000606786">
    <property type="component" value="Unassembled WGS sequence"/>
</dbReference>
<keyword evidence="2" id="KW-1185">Reference proteome</keyword>
<accession>A0A811V1C1</accession>
<reference evidence="1" key="1">
    <citation type="submission" date="2020-11" db="EMBL/GenBank/DDBJ databases">
        <authorList>
            <person name="Whitehead M."/>
        </authorList>
    </citation>
    <scope>NUCLEOTIDE SEQUENCE</scope>
    <source>
        <strain evidence="1">EGII</strain>
    </source>
</reference>
<comment type="caution">
    <text evidence="1">The sequence shown here is derived from an EMBL/GenBank/DDBJ whole genome shotgun (WGS) entry which is preliminary data.</text>
</comment>
<protein>
    <submittedName>
        <fullName evidence="1">(Mediterranean fruit fly) hypothetical protein</fullName>
    </submittedName>
</protein>
<proteinExistence type="predicted"/>
<organism evidence="1 2">
    <name type="scientific">Ceratitis capitata</name>
    <name type="common">Mediterranean fruit fly</name>
    <name type="synonym">Tephritis capitata</name>
    <dbReference type="NCBI Taxonomy" id="7213"/>
    <lineage>
        <taxon>Eukaryota</taxon>
        <taxon>Metazoa</taxon>
        <taxon>Ecdysozoa</taxon>
        <taxon>Arthropoda</taxon>
        <taxon>Hexapoda</taxon>
        <taxon>Insecta</taxon>
        <taxon>Pterygota</taxon>
        <taxon>Neoptera</taxon>
        <taxon>Endopterygota</taxon>
        <taxon>Diptera</taxon>
        <taxon>Brachycera</taxon>
        <taxon>Muscomorpha</taxon>
        <taxon>Tephritoidea</taxon>
        <taxon>Tephritidae</taxon>
        <taxon>Ceratitis</taxon>
        <taxon>Ceratitis</taxon>
    </lineage>
</organism>